<evidence type="ECO:0000256" key="1">
    <source>
        <dbReference type="SAM" id="MobiDB-lite"/>
    </source>
</evidence>
<dbReference type="OrthoDB" id="3064136at2759"/>
<dbReference type="EMBL" id="KB445801">
    <property type="protein sequence ID" value="EMD34941.1"/>
    <property type="molecule type" value="Genomic_DNA"/>
</dbReference>
<feature type="compositionally biased region" description="Low complexity" evidence="1">
    <location>
        <begin position="326"/>
        <end position="342"/>
    </location>
</feature>
<feature type="compositionally biased region" description="Polar residues" evidence="1">
    <location>
        <begin position="284"/>
        <end position="298"/>
    </location>
</feature>
<dbReference type="STRING" id="914234.M2R8E1"/>
<dbReference type="HOGENOM" id="CLU_485697_0_0_1"/>
<name>M2R8E1_CERS8</name>
<gene>
    <name evidence="2" type="ORF">CERSUDRAFT_116464</name>
</gene>
<proteinExistence type="predicted"/>
<dbReference type="AlphaFoldDB" id="M2R8E1"/>
<feature type="compositionally biased region" description="Low complexity" evidence="1">
    <location>
        <begin position="469"/>
        <end position="478"/>
    </location>
</feature>
<feature type="compositionally biased region" description="Polar residues" evidence="1">
    <location>
        <begin position="491"/>
        <end position="511"/>
    </location>
</feature>
<keyword evidence="3" id="KW-1185">Reference proteome</keyword>
<evidence type="ECO:0000313" key="2">
    <source>
        <dbReference type="EMBL" id="EMD34941.1"/>
    </source>
</evidence>
<sequence length="561" mass="59707">MSTPDRTAGDFDPALFKAPSDAIFGHARKRSLSKPRSDAEDRPATTPSNPPVQKTVPKARAAPSKPKPIRRPDSPDIETIIAKTPRPRRRSSATFPSPAARLRSRSYSTLASESTKSSTSSGKGKANESLDDVSDYGVLLQESVPEDTEEGDGSESDSSIDVHTPLPHLMFRDGLLSPRSKLLPSGNAPNGPYPFLFNNDDQNDFDRARSALSIVSNATVGSVMTKSGYWKDPRDTERRRIRHKDGHLLRAGMGLTTGLGWSDSEDEDAPSMLTRRLISTSIAKRPVGTTSRTSSQVLRDSVVAGLSRSPVSPRPSVRDVSTKTFSRSPSSSISSLRSGPSPKIGSPVPRIPRARTQSNVTQSTLSTSTSTLSIASVSTVDAGSSTASQSSSTSTGSVPRPLRLPQSAHLRPRLGRSATGTSIHSMIDAGARATPEHQRARTLSNPSALFANTQSTGSPRPVLRHTTQRHTTAQPTTPQGRRLAGAPPSISPNSVPTSPAPSGTRSPTSPTLRARPTVAGPRPKPRTGTGMVYHSSAAYSAGQPETRYRSVSMASTSYGRF</sequence>
<organism evidence="2 3">
    <name type="scientific">Ceriporiopsis subvermispora (strain B)</name>
    <name type="common">White-rot fungus</name>
    <name type="synonym">Gelatoporia subvermispora</name>
    <dbReference type="NCBI Taxonomy" id="914234"/>
    <lineage>
        <taxon>Eukaryota</taxon>
        <taxon>Fungi</taxon>
        <taxon>Dikarya</taxon>
        <taxon>Basidiomycota</taxon>
        <taxon>Agaricomycotina</taxon>
        <taxon>Agaricomycetes</taxon>
        <taxon>Polyporales</taxon>
        <taxon>Gelatoporiaceae</taxon>
        <taxon>Gelatoporia</taxon>
    </lineage>
</organism>
<protein>
    <submittedName>
        <fullName evidence="2">Uncharacterized protein</fullName>
    </submittedName>
</protein>
<accession>M2R8E1</accession>
<feature type="compositionally biased region" description="Polar residues" evidence="1">
    <location>
        <begin position="552"/>
        <end position="561"/>
    </location>
</feature>
<reference evidence="2 3" key="1">
    <citation type="journal article" date="2012" name="Proc. Natl. Acad. Sci. U.S.A.">
        <title>Comparative genomics of Ceriporiopsis subvermispora and Phanerochaete chrysosporium provide insight into selective ligninolysis.</title>
        <authorList>
            <person name="Fernandez-Fueyo E."/>
            <person name="Ruiz-Duenas F.J."/>
            <person name="Ferreira P."/>
            <person name="Floudas D."/>
            <person name="Hibbett D.S."/>
            <person name="Canessa P."/>
            <person name="Larrondo L.F."/>
            <person name="James T.Y."/>
            <person name="Seelenfreund D."/>
            <person name="Lobos S."/>
            <person name="Polanco R."/>
            <person name="Tello M."/>
            <person name="Honda Y."/>
            <person name="Watanabe T."/>
            <person name="Watanabe T."/>
            <person name="Ryu J.S."/>
            <person name="Kubicek C.P."/>
            <person name="Schmoll M."/>
            <person name="Gaskell J."/>
            <person name="Hammel K.E."/>
            <person name="St John F.J."/>
            <person name="Vanden Wymelenberg A."/>
            <person name="Sabat G."/>
            <person name="Splinter BonDurant S."/>
            <person name="Syed K."/>
            <person name="Yadav J.S."/>
            <person name="Doddapaneni H."/>
            <person name="Subramanian V."/>
            <person name="Lavin J.L."/>
            <person name="Oguiza J.A."/>
            <person name="Perez G."/>
            <person name="Pisabarro A.G."/>
            <person name="Ramirez L."/>
            <person name="Santoyo F."/>
            <person name="Master E."/>
            <person name="Coutinho P.M."/>
            <person name="Henrissat B."/>
            <person name="Lombard V."/>
            <person name="Magnuson J.K."/>
            <person name="Kuees U."/>
            <person name="Hori C."/>
            <person name="Igarashi K."/>
            <person name="Samejima M."/>
            <person name="Held B.W."/>
            <person name="Barry K.W."/>
            <person name="LaButti K.M."/>
            <person name="Lapidus A."/>
            <person name="Lindquist E.A."/>
            <person name="Lucas S.M."/>
            <person name="Riley R."/>
            <person name="Salamov A.A."/>
            <person name="Hoffmeister D."/>
            <person name="Schwenk D."/>
            <person name="Hadar Y."/>
            <person name="Yarden O."/>
            <person name="de Vries R.P."/>
            <person name="Wiebenga A."/>
            <person name="Stenlid J."/>
            <person name="Eastwood D."/>
            <person name="Grigoriev I.V."/>
            <person name="Berka R.M."/>
            <person name="Blanchette R.A."/>
            <person name="Kersten P."/>
            <person name="Martinez A.T."/>
            <person name="Vicuna R."/>
            <person name="Cullen D."/>
        </authorList>
    </citation>
    <scope>NUCLEOTIDE SEQUENCE [LARGE SCALE GENOMIC DNA]</scope>
    <source>
        <strain evidence="2 3">B</strain>
    </source>
</reference>
<feature type="region of interest" description="Disordered" evidence="1">
    <location>
        <begin position="284"/>
        <end position="561"/>
    </location>
</feature>
<dbReference type="Proteomes" id="UP000016930">
    <property type="component" value="Unassembled WGS sequence"/>
</dbReference>
<feature type="compositionally biased region" description="Low complexity" evidence="1">
    <location>
        <begin position="106"/>
        <end position="121"/>
    </location>
</feature>
<evidence type="ECO:0000313" key="3">
    <source>
        <dbReference type="Proteomes" id="UP000016930"/>
    </source>
</evidence>
<feature type="region of interest" description="Disordered" evidence="1">
    <location>
        <begin position="22"/>
        <end position="164"/>
    </location>
</feature>
<feature type="compositionally biased region" description="Polar residues" evidence="1">
    <location>
        <begin position="441"/>
        <end position="458"/>
    </location>
</feature>
<feature type="compositionally biased region" description="Acidic residues" evidence="1">
    <location>
        <begin position="144"/>
        <end position="155"/>
    </location>
</feature>
<feature type="compositionally biased region" description="Low complexity" evidence="1">
    <location>
        <begin position="356"/>
        <end position="397"/>
    </location>
</feature>